<organism evidence="1 2">
    <name type="scientific">Tolypothrix bouteillei VB521301</name>
    <dbReference type="NCBI Taxonomy" id="1479485"/>
    <lineage>
        <taxon>Bacteria</taxon>
        <taxon>Bacillati</taxon>
        <taxon>Cyanobacteriota</taxon>
        <taxon>Cyanophyceae</taxon>
        <taxon>Nostocales</taxon>
        <taxon>Tolypothrichaceae</taxon>
        <taxon>Tolypothrix</taxon>
    </lineage>
</organism>
<evidence type="ECO:0000313" key="1">
    <source>
        <dbReference type="EMBL" id="KAF3889344.1"/>
    </source>
</evidence>
<evidence type="ECO:0000313" key="2">
    <source>
        <dbReference type="Proteomes" id="UP000029738"/>
    </source>
</evidence>
<keyword evidence="2" id="KW-1185">Reference proteome</keyword>
<dbReference type="EMBL" id="JHEG04000001">
    <property type="protein sequence ID" value="KAF3889344.1"/>
    <property type="molecule type" value="Genomic_DNA"/>
</dbReference>
<protein>
    <submittedName>
        <fullName evidence="1">Uncharacterized protein</fullName>
    </submittedName>
</protein>
<dbReference type="AlphaFoldDB" id="A0A8S9TCK8"/>
<gene>
    <name evidence="1" type="ORF">DA73_0400030605</name>
</gene>
<reference evidence="1" key="1">
    <citation type="journal article" date="2015" name="Genome Announc.">
        <title>Draft Genome Sequence of Tolypothrix boutellei Strain VB521301.</title>
        <authorList>
            <person name="Chandrababunaidu M.M."/>
            <person name="Singh D."/>
            <person name="Sen D."/>
            <person name="Bhan S."/>
            <person name="Das S."/>
            <person name="Gupta A."/>
            <person name="Adhikary S.P."/>
            <person name="Tripathy S."/>
        </authorList>
    </citation>
    <scope>NUCLEOTIDE SEQUENCE</scope>
    <source>
        <strain evidence="1">VB521301</strain>
    </source>
</reference>
<comment type="caution">
    <text evidence="1">The sequence shown here is derived from an EMBL/GenBank/DDBJ whole genome shotgun (WGS) entry which is preliminary data.</text>
</comment>
<dbReference type="RefSeq" id="WP_153021433.1">
    <property type="nucleotide sequence ID" value="NZ_JHEG04000001.1"/>
</dbReference>
<accession>A0A8S9TCK8</accession>
<proteinExistence type="predicted"/>
<name>A0A8S9TCK8_9CYAN</name>
<dbReference type="Proteomes" id="UP000029738">
    <property type="component" value="Unassembled WGS sequence"/>
</dbReference>
<sequence length="46" mass="4934">MQTGSSAEILCLDKWFFSLVTNTTFAGVTWSPVETSRVSLSSGSGF</sequence>
<reference evidence="1" key="2">
    <citation type="submission" date="2019-11" db="EMBL/GenBank/DDBJ databases">
        <title>Improved Assembly of Tolypothrix boutellei genome.</title>
        <authorList>
            <person name="Sarangi A.N."/>
            <person name="Mukherjee M."/>
            <person name="Ghosh S."/>
            <person name="Singh D."/>
            <person name="Das A."/>
            <person name="Kant S."/>
            <person name="Prusty A."/>
            <person name="Tripathy S."/>
        </authorList>
    </citation>
    <scope>NUCLEOTIDE SEQUENCE</scope>
    <source>
        <strain evidence="1">VB521301</strain>
    </source>
</reference>